<dbReference type="EMBL" id="JBGNUJ010000010">
    <property type="protein sequence ID" value="KAL3954366.1"/>
    <property type="molecule type" value="Genomic_DNA"/>
</dbReference>
<dbReference type="Proteomes" id="UP001638806">
    <property type="component" value="Unassembled WGS sequence"/>
</dbReference>
<name>A0ACC4DDM9_PURLI</name>
<accession>A0ACC4DDM9</accession>
<organism evidence="1 2">
    <name type="scientific">Purpureocillium lilacinum</name>
    <name type="common">Paecilomyces lilacinus</name>
    <dbReference type="NCBI Taxonomy" id="33203"/>
    <lineage>
        <taxon>Eukaryota</taxon>
        <taxon>Fungi</taxon>
        <taxon>Dikarya</taxon>
        <taxon>Ascomycota</taxon>
        <taxon>Pezizomycotina</taxon>
        <taxon>Sordariomycetes</taxon>
        <taxon>Hypocreomycetidae</taxon>
        <taxon>Hypocreales</taxon>
        <taxon>Ophiocordycipitaceae</taxon>
        <taxon>Purpureocillium</taxon>
    </lineage>
</organism>
<reference evidence="1" key="1">
    <citation type="submission" date="2024-12" db="EMBL/GenBank/DDBJ databases">
        <title>Comparative genomics and development of molecular markers within Purpureocillium lilacinum and among Purpureocillium species.</title>
        <authorList>
            <person name="Yeh Z.-Y."/>
            <person name="Ni N.-T."/>
            <person name="Lo P.-H."/>
            <person name="Mushyakhwo K."/>
            <person name="Lin C.-F."/>
            <person name="Nai Y.-S."/>
        </authorList>
    </citation>
    <scope>NUCLEOTIDE SEQUENCE</scope>
    <source>
        <strain evidence="1">NCHU-NPUST-175</strain>
    </source>
</reference>
<evidence type="ECO:0000313" key="2">
    <source>
        <dbReference type="Proteomes" id="UP001638806"/>
    </source>
</evidence>
<keyword evidence="2" id="KW-1185">Reference proteome</keyword>
<comment type="caution">
    <text evidence="1">The sequence shown here is derived from an EMBL/GenBank/DDBJ whole genome shotgun (WGS) entry which is preliminary data.</text>
</comment>
<sequence length="197" mass="21940">MAITFVTEAEYVDRTAIEDDDLSDWEDFIEDRFFQRVPFKAELTSRPSLITLALLSNGPTKDLGIKAPDPSGILRSSASPTVAALGELATDSDRASLNSRHMNNQVVDPTSNISRSYAQPITIGNHNSPAQAAIPRQTSGMLAKGLSYSLRRHVLWEHQRQSPTVDRLPKPWRIASVVNPEVRLSDEMLNNYHSKGW</sequence>
<evidence type="ECO:0000313" key="1">
    <source>
        <dbReference type="EMBL" id="KAL3954366.1"/>
    </source>
</evidence>
<gene>
    <name evidence="1" type="ORF">ACCO45_009929</name>
</gene>
<protein>
    <submittedName>
        <fullName evidence="1">Uncharacterized protein</fullName>
    </submittedName>
</protein>
<proteinExistence type="predicted"/>